<dbReference type="KEGG" id="rpb:RPB_3493"/>
<dbReference type="HOGENOM" id="CLU_3221317_0_0_5"/>
<evidence type="ECO:0000313" key="2">
    <source>
        <dbReference type="EMBL" id="ABD08188.1"/>
    </source>
</evidence>
<dbReference type="NCBIfam" id="TIGR01409">
    <property type="entry name" value="TAT_signal_seq"/>
    <property type="match status" value="1"/>
</dbReference>
<dbReference type="RefSeq" id="WP_011442372.1">
    <property type="nucleotide sequence ID" value="NC_007778.1"/>
</dbReference>
<keyword evidence="1" id="KW-1133">Transmembrane helix</keyword>
<proteinExistence type="predicted"/>
<dbReference type="EMBL" id="CP000250">
    <property type="protein sequence ID" value="ABD08188.1"/>
    <property type="molecule type" value="Genomic_DNA"/>
</dbReference>
<protein>
    <submittedName>
        <fullName evidence="2">Twin-arginine translocation pathway signal</fullName>
    </submittedName>
</protein>
<feature type="transmembrane region" description="Helical" evidence="1">
    <location>
        <begin position="20"/>
        <end position="43"/>
    </location>
</feature>
<dbReference type="InterPro" id="IPR019546">
    <property type="entry name" value="TAT_signal_bac_arc"/>
</dbReference>
<evidence type="ECO:0000256" key="1">
    <source>
        <dbReference type="SAM" id="Phobius"/>
    </source>
</evidence>
<accession>Q2IUC2</accession>
<name>Q2IUC2_RHOP2</name>
<gene>
    <name evidence="2" type="ordered locus">RPB_3493</name>
</gene>
<dbReference type="Proteomes" id="UP000008809">
    <property type="component" value="Chromosome"/>
</dbReference>
<reference evidence="2 3" key="1">
    <citation type="submission" date="2006-01" db="EMBL/GenBank/DDBJ databases">
        <title>Complete sequence of Rhodopseudomonas palustris HaA2.</title>
        <authorList>
            <consortium name="US DOE Joint Genome Institute"/>
            <person name="Copeland A."/>
            <person name="Lucas S."/>
            <person name="Lapidus A."/>
            <person name="Barry K."/>
            <person name="Detter J.C."/>
            <person name="Glavina T."/>
            <person name="Hammon N."/>
            <person name="Israni S."/>
            <person name="Pitluck S."/>
            <person name="Chain P."/>
            <person name="Malfatti S."/>
            <person name="Shin M."/>
            <person name="Vergez L."/>
            <person name="Schmutz J."/>
            <person name="Larimer F."/>
            <person name="Land M."/>
            <person name="Hauser L."/>
            <person name="Pelletier D.A."/>
            <person name="Kyrpides N."/>
            <person name="Anderson I."/>
            <person name="Oda Y."/>
            <person name="Harwood C.S."/>
            <person name="Richardson P."/>
        </authorList>
    </citation>
    <scope>NUCLEOTIDE SEQUENCE [LARGE SCALE GENOMIC DNA]</scope>
    <source>
        <strain evidence="2 3">HaA2</strain>
    </source>
</reference>
<sequence length="44" mass="4561">MQQIELHAGPVGRLSRRDILAALAAAAITLLLAPVIGLMLLLVG</sequence>
<evidence type="ECO:0000313" key="3">
    <source>
        <dbReference type="Proteomes" id="UP000008809"/>
    </source>
</evidence>
<keyword evidence="1" id="KW-0472">Membrane</keyword>
<keyword evidence="1" id="KW-0812">Transmembrane</keyword>
<dbReference type="AlphaFoldDB" id="Q2IUC2"/>
<keyword evidence="3" id="KW-1185">Reference proteome</keyword>
<organism evidence="2 3">
    <name type="scientific">Rhodopseudomonas palustris (strain HaA2)</name>
    <dbReference type="NCBI Taxonomy" id="316058"/>
    <lineage>
        <taxon>Bacteria</taxon>
        <taxon>Pseudomonadati</taxon>
        <taxon>Pseudomonadota</taxon>
        <taxon>Alphaproteobacteria</taxon>
        <taxon>Hyphomicrobiales</taxon>
        <taxon>Nitrobacteraceae</taxon>
        <taxon>Rhodopseudomonas</taxon>
    </lineage>
</organism>